<feature type="non-terminal residue" evidence="2">
    <location>
        <position position="1"/>
    </location>
</feature>
<dbReference type="Proteomes" id="UP000789901">
    <property type="component" value="Unassembled WGS sequence"/>
</dbReference>
<sequence length="86" mass="9606">VGNATGNVYDPNTPDKYEAGDLSGTPNDKVTAEHTDQYISLNDTTTLENGVIVRASIRIACANIIEENRSQETKQKRARRRRQMIN</sequence>
<keyword evidence="3" id="KW-1185">Reference proteome</keyword>
<protein>
    <submittedName>
        <fullName evidence="2">28592_t:CDS:1</fullName>
    </submittedName>
</protein>
<accession>A0ABN7VMD5</accession>
<dbReference type="EMBL" id="CAJVQB010017830">
    <property type="protein sequence ID" value="CAG8785655.1"/>
    <property type="molecule type" value="Genomic_DNA"/>
</dbReference>
<feature type="region of interest" description="Disordered" evidence="1">
    <location>
        <begin position="1"/>
        <end position="30"/>
    </location>
</feature>
<evidence type="ECO:0000313" key="2">
    <source>
        <dbReference type="EMBL" id="CAG8785655.1"/>
    </source>
</evidence>
<gene>
    <name evidence="2" type="ORF">GMARGA_LOCUS20391</name>
</gene>
<evidence type="ECO:0000256" key="1">
    <source>
        <dbReference type="SAM" id="MobiDB-lite"/>
    </source>
</evidence>
<dbReference type="Gene3D" id="2.60.40.200">
    <property type="entry name" value="Superoxide dismutase, copper/zinc binding domain"/>
    <property type="match status" value="1"/>
</dbReference>
<comment type="caution">
    <text evidence="2">The sequence shown here is derived from an EMBL/GenBank/DDBJ whole genome shotgun (WGS) entry which is preliminary data.</text>
</comment>
<dbReference type="InterPro" id="IPR036423">
    <property type="entry name" value="SOD-like_Cu/Zn_dom_sf"/>
</dbReference>
<evidence type="ECO:0000313" key="3">
    <source>
        <dbReference type="Proteomes" id="UP000789901"/>
    </source>
</evidence>
<name>A0ABN7VMD5_GIGMA</name>
<reference evidence="2 3" key="1">
    <citation type="submission" date="2021-06" db="EMBL/GenBank/DDBJ databases">
        <authorList>
            <person name="Kallberg Y."/>
            <person name="Tangrot J."/>
            <person name="Rosling A."/>
        </authorList>
    </citation>
    <scope>NUCLEOTIDE SEQUENCE [LARGE SCALE GENOMIC DNA]</scope>
    <source>
        <strain evidence="2 3">120-4 pot B 10/14</strain>
    </source>
</reference>
<organism evidence="2 3">
    <name type="scientific">Gigaspora margarita</name>
    <dbReference type="NCBI Taxonomy" id="4874"/>
    <lineage>
        <taxon>Eukaryota</taxon>
        <taxon>Fungi</taxon>
        <taxon>Fungi incertae sedis</taxon>
        <taxon>Mucoromycota</taxon>
        <taxon>Glomeromycotina</taxon>
        <taxon>Glomeromycetes</taxon>
        <taxon>Diversisporales</taxon>
        <taxon>Gigasporaceae</taxon>
        <taxon>Gigaspora</taxon>
    </lineage>
</organism>
<proteinExistence type="predicted"/>